<name>A0ABP7Q0Y1_9SPHI</name>
<protein>
    <recommendedName>
        <fullName evidence="3">CarboxypepD_reg-like domain-containing protein</fullName>
    </recommendedName>
</protein>
<evidence type="ECO:0000313" key="1">
    <source>
        <dbReference type="EMBL" id="GAA3974711.1"/>
    </source>
</evidence>
<keyword evidence="2" id="KW-1185">Reference proteome</keyword>
<dbReference type="RefSeq" id="WP_344768181.1">
    <property type="nucleotide sequence ID" value="NZ_BAABAK010000015.1"/>
</dbReference>
<organism evidence="1 2">
    <name type="scientific">Pedobacter ginsengiterrae</name>
    <dbReference type="NCBI Taxonomy" id="871696"/>
    <lineage>
        <taxon>Bacteria</taxon>
        <taxon>Pseudomonadati</taxon>
        <taxon>Bacteroidota</taxon>
        <taxon>Sphingobacteriia</taxon>
        <taxon>Sphingobacteriales</taxon>
        <taxon>Sphingobacteriaceae</taxon>
        <taxon>Pedobacter</taxon>
    </lineage>
</organism>
<evidence type="ECO:0008006" key="3">
    <source>
        <dbReference type="Google" id="ProtNLM"/>
    </source>
</evidence>
<sequence length="274" mass="30558">MRTYLLLFLFTSDFLLKAKAQQLISGKITDAKGGPLSYVNIGVKGGKIGTISDAKGNFKLSIPQDLLAESFTFSCIGFQEQTFSGTELAKQPNLQITLSEKIELLNEVKISNTKRKVRKLGITGRTPMVSIPTSSKTSTDIFEQARLIHLQSAAKILDANIFLISNDEREVTIRVNFYAFKNGMPAERLIEKSIIKRKVLKKGWLSIDLSDEDIYIAQDFVVSFEYLPDGKEDNKRIVFAAKLGASDSWLRSNSLGLWRKNEVGGATMYVTAEM</sequence>
<dbReference type="Gene3D" id="2.60.40.1120">
    <property type="entry name" value="Carboxypeptidase-like, regulatory domain"/>
    <property type="match status" value="1"/>
</dbReference>
<dbReference type="EMBL" id="BAABAK010000015">
    <property type="protein sequence ID" value="GAA3974711.1"/>
    <property type="molecule type" value="Genomic_DNA"/>
</dbReference>
<dbReference type="Proteomes" id="UP001501081">
    <property type="component" value="Unassembled WGS sequence"/>
</dbReference>
<dbReference type="SUPFAM" id="SSF49464">
    <property type="entry name" value="Carboxypeptidase regulatory domain-like"/>
    <property type="match status" value="1"/>
</dbReference>
<dbReference type="Pfam" id="PF13715">
    <property type="entry name" value="CarbopepD_reg_2"/>
    <property type="match status" value="1"/>
</dbReference>
<proteinExistence type="predicted"/>
<reference evidence="2" key="1">
    <citation type="journal article" date="2019" name="Int. J. Syst. Evol. Microbiol.">
        <title>The Global Catalogue of Microorganisms (GCM) 10K type strain sequencing project: providing services to taxonomists for standard genome sequencing and annotation.</title>
        <authorList>
            <consortium name="The Broad Institute Genomics Platform"/>
            <consortium name="The Broad Institute Genome Sequencing Center for Infectious Disease"/>
            <person name="Wu L."/>
            <person name="Ma J."/>
        </authorList>
    </citation>
    <scope>NUCLEOTIDE SEQUENCE [LARGE SCALE GENOMIC DNA]</scope>
    <source>
        <strain evidence="2">JCM 17338</strain>
    </source>
</reference>
<comment type="caution">
    <text evidence="1">The sequence shown here is derived from an EMBL/GenBank/DDBJ whole genome shotgun (WGS) entry which is preliminary data.</text>
</comment>
<accession>A0ABP7Q0Y1</accession>
<dbReference type="InterPro" id="IPR008969">
    <property type="entry name" value="CarboxyPept-like_regulatory"/>
</dbReference>
<gene>
    <name evidence="1" type="ORF">GCM10022246_28900</name>
</gene>
<evidence type="ECO:0000313" key="2">
    <source>
        <dbReference type="Proteomes" id="UP001501081"/>
    </source>
</evidence>